<feature type="region of interest" description="Disordered" evidence="4">
    <location>
        <begin position="166"/>
        <end position="281"/>
    </location>
</feature>
<dbReference type="GO" id="GO:0006355">
    <property type="term" value="P:regulation of DNA-templated transcription"/>
    <property type="evidence" value="ECO:0007669"/>
    <property type="project" value="InterPro"/>
</dbReference>
<gene>
    <name evidence="6" type="primary">CUP9</name>
    <name evidence="6" type="ORF">LTR77_004877</name>
</gene>
<feature type="compositionally biased region" description="Polar residues" evidence="4">
    <location>
        <begin position="108"/>
        <end position="119"/>
    </location>
</feature>
<dbReference type="Pfam" id="PF05920">
    <property type="entry name" value="Homeobox_KN"/>
    <property type="match status" value="1"/>
</dbReference>
<dbReference type="InterPro" id="IPR009057">
    <property type="entry name" value="Homeodomain-like_sf"/>
</dbReference>
<evidence type="ECO:0000256" key="4">
    <source>
        <dbReference type="SAM" id="MobiDB-lite"/>
    </source>
</evidence>
<dbReference type="EMBL" id="JAVRRT010000007">
    <property type="protein sequence ID" value="KAK5170290.1"/>
    <property type="molecule type" value="Genomic_DNA"/>
</dbReference>
<keyword evidence="7" id="KW-1185">Reference proteome</keyword>
<evidence type="ECO:0000259" key="5">
    <source>
        <dbReference type="SMART" id="SM00389"/>
    </source>
</evidence>
<sequence>MASSGVRGHYSAAERSGYARTHDVYSQRSRLPSPEYSTKGHDAFKPSDADPSYRYDMDQREDYRQMLRRRDSHHTALPISPPYDSSDTQRPQLPPLKTVLLNANLSPPHTPRIKNTSAQPLPCEPSLTTSTYKPPSLYPNKKLRTDFVFEPVAPITNPYTFSMHGPPSASWEQSPVDGYGNHFYRDGREGRRRSSHQITRIGPSQHSTSSSTRPSPHPDRMPTGMPSSVPFSPRAPHAGSYSRPYHGEERHERRRSFRMDPEAGQMSLPSAPKRYERASVPRGDREDIYGWSEMPDMHPDPHSGYFVPNHYDFKQGKTRKRSNLPKQSTEVMKNWFDKREEVTGISMTQVSNWFINHRRRCPELRDKREKSRGRDYDM</sequence>
<evidence type="ECO:0000313" key="7">
    <source>
        <dbReference type="Proteomes" id="UP001337655"/>
    </source>
</evidence>
<dbReference type="GeneID" id="89926221"/>
<dbReference type="RefSeq" id="XP_064659488.1">
    <property type="nucleotide sequence ID" value="XM_064802127.1"/>
</dbReference>
<proteinExistence type="predicted"/>
<protein>
    <submittedName>
        <fullName evidence="6">Homeodomain superfamily</fullName>
    </submittedName>
</protein>
<feature type="region of interest" description="Disordered" evidence="4">
    <location>
        <begin position="74"/>
        <end position="93"/>
    </location>
</feature>
<evidence type="ECO:0000256" key="3">
    <source>
        <dbReference type="ARBA" id="ARBA00023242"/>
    </source>
</evidence>
<feature type="compositionally biased region" description="Basic and acidic residues" evidence="4">
    <location>
        <begin position="38"/>
        <end position="66"/>
    </location>
</feature>
<evidence type="ECO:0000256" key="2">
    <source>
        <dbReference type="ARBA" id="ARBA00023155"/>
    </source>
</evidence>
<evidence type="ECO:0000256" key="1">
    <source>
        <dbReference type="ARBA" id="ARBA00023125"/>
    </source>
</evidence>
<keyword evidence="2 6" id="KW-0371">Homeobox</keyword>
<dbReference type="SUPFAM" id="SSF46689">
    <property type="entry name" value="Homeodomain-like"/>
    <property type="match status" value="1"/>
</dbReference>
<dbReference type="SMART" id="SM00389">
    <property type="entry name" value="HOX"/>
    <property type="match status" value="1"/>
</dbReference>
<comment type="caution">
    <text evidence="6">The sequence shown here is derived from an EMBL/GenBank/DDBJ whole genome shotgun (WGS) entry which is preliminary data.</text>
</comment>
<organism evidence="6 7">
    <name type="scientific">Saxophila tyrrhenica</name>
    <dbReference type="NCBI Taxonomy" id="1690608"/>
    <lineage>
        <taxon>Eukaryota</taxon>
        <taxon>Fungi</taxon>
        <taxon>Dikarya</taxon>
        <taxon>Ascomycota</taxon>
        <taxon>Pezizomycotina</taxon>
        <taxon>Dothideomycetes</taxon>
        <taxon>Dothideomycetidae</taxon>
        <taxon>Mycosphaerellales</taxon>
        <taxon>Extremaceae</taxon>
        <taxon>Saxophila</taxon>
    </lineage>
</organism>
<keyword evidence="3" id="KW-0539">Nucleus</keyword>
<reference evidence="6 7" key="1">
    <citation type="submission" date="2023-08" db="EMBL/GenBank/DDBJ databases">
        <title>Black Yeasts Isolated from many extreme environments.</title>
        <authorList>
            <person name="Coleine C."/>
            <person name="Stajich J.E."/>
            <person name="Selbmann L."/>
        </authorList>
    </citation>
    <scope>NUCLEOTIDE SEQUENCE [LARGE SCALE GENOMIC DNA]</scope>
    <source>
        <strain evidence="6 7">CCFEE 5935</strain>
    </source>
</reference>
<feature type="region of interest" description="Disordered" evidence="4">
    <location>
        <begin position="1"/>
        <end position="66"/>
    </location>
</feature>
<keyword evidence="1 6" id="KW-0238">DNA-binding</keyword>
<dbReference type="Gene3D" id="1.10.10.60">
    <property type="entry name" value="Homeodomain-like"/>
    <property type="match status" value="1"/>
</dbReference>
<dbReference type="AlphaFoldDB" id="A0AAV9PB11"/>
<feature type="compositionally biased region" description="Basic and acidic residues" evidence="4">
    <location>
        <begin position="245"/>
        <end position="261"/>
    </location>
</feature>
<feature type="compositionally biased region" description="Low complexity" evidence="4">
    <location>
        <begin position="203"/>
        <end position="214"/>
    </location>
</feature>
<name>A0AAV9PB11_9PEZI</name>
<feature type="domain" description="Homeobox" evidence="5">
    <location>
        <begin position="317"/>
        <end position="368"/>
    </location>
</feature>
<accession>A0AAV9PB11</accession>
<dbReference type="Proteomes" id="UP001337655">
    <property type="component" value="Unassembled WGS sequence"/>
</dbReference>
<dbReference type="InterPro" id="IPR008422">
    <property type="entry name" value="KN_HD"/>
</dbReference>
<evidence type="ECO:0000313" key="6">
    <source>
        <dbReference type="EMBL" id="KAK5170290.1"/>
    </source>
</evidence>
<dbReference type="CDD" id="cd00086">
    <property type="entry name" value="homeodomain"/>
    <property type="match status" value="1"/>
</dbReference>
<dbReference type="InterPro" id="IPR001356">
    <property type="entry name" value="HD"/>
</dbReference>
<feature type="region of interest" description="Disordered" evidence="4">
    <location>
        <begin position="108"/>
        <end position="137"/>
    </location>
</feature>
<dbReference type="GO" id="GO:0003677">
    <property type="term" value="F:DNA binding"/>
    <property type="evidence" value="ECO:0007669"/>
    <property type="project" value="UniProtKB-KW"/>
</dbReference>